<evidence type="ECO:0000256" key="3">
    <source>
        <dbReference type="ARBA" id="ARBA00022989"/>
    </source>
</evidence>
<dbReference type="InterPro" id="IPR011701">
    <property type="entry name" value="MFS"/>
</dbReference>
<keyword evidence="3 6" id="KW-1133">Transmembrane helix</keyword>
<evidence type="ECO:0000256" key="4">
    <source>
        <dbReference type="ARBA" id="ARBA00023136"/>
    </source>
</evidence>
<dbReference type="PANTHER" id="PTHR42718">
    <property type="entry name" value="MAJOR FACILITATOR SUPERFAMILY MULTIDRUG TRANSPORTER MFSC"/>
    <property type="match status" value="1"/>
</dbReference>
<name>A0ABR4FU10_9EURO</name>
<comment type="subcellular location">
    <subcellularLocation>
        <location evidence="1">Membrane</location>
        <topology evidence="1">Multi-pass membrane protein</topology>
    </subcellularLocation>
</comment>
<evidence type="ECO:0000256" key="2">
    <source>
        <dbReference type="ARBA" id="ARBA00022692"/>
    </source>
</evidence>
<evidence type="ECO:0000313" key="9">
    <source>
        <dbReference type="Proteomes" id="UP001610563"/>
    </source>
</evidence>
<dbReference type="PROSITE" id="PS50850">
    <property type="entry name" value="MFS"/>
    <property type="match status" value="1"/>
</dbReference>
<feature type="domain" description="Major facilitator superfamily (MFS) profile" evidence="7">
    <location>
        <begin position="1"/>
        <end position="424"/>
    </location>
</feature>
<dbReference type="InterPro" id="IPR036259">
    <property type="entry name" value="MFS_trans_sf"/>
</dbReference>
<feature type="transmembrane region" description="Helical" evidence="6">
    <location>
        <begin position="140"/>
        <end position="159"/>
    </location>
</feature>
<evidence type="ECO:0000313" key="8">
    <source>
        <dbReference type="EMBL" id="KAL2786463.1"/>
    </source>
</evidence>
<dbReference type="SUPFAM" id="SSF103473">
    <property type="entry name" value="MFS general substrate transporter"/>
    <property type="match status" value="1"/>
</dbReference>
<dbReference type="Proteomes" id="UP001610563">
    <property type="component" value="Unassembled WGS sequence"/>
</dbReference>
<evidence type="ECO:0000259" key="7">
    <source>
        <dbReference type="PROSITE" id="PS50850"/>
    </source>
</evidence>
<feature type="transmembrane region" description="Helical" evidence="6">
    <location>
        <begin position="302"/>
        <end position="323"/>
    </location>
</feature>
<dbReference type="Pfam" id="PF07690">
    <property type="entry name" value="MFS_1"/>
    <property type="match status" value="1"/>
</dbReference>
<feature type="region of interest" description="Disordered" evidence="5">
    <location>
        <begin position="1"/>
        <end position="29"/>
    </location>
</feature>
<reference evidence="8 9" key="1">
    <citation type="submission" date="2024-07" db="EMBL/GenBank/DDBJ databases">
        <title>Section-level genome sequencing and comparative genomics of Aspergillus sections Usti and Cavernicolus.</title>
        <authorList>
            <consortium name="Lawrence Berkeley National Laboratory"/>
            <person name="Nybo J.L."/>
            <person name="Vesth T.C."/>
            <person name="Theobald S."/>
            <person name="Frisvad J.C."/>
            <person name="Larsen T.O."/>
            <person name="Kjaerboelling I."/>
            <person name="Rothschild-Mancinelli K."/>
            <person name="Lyhne E.K."/>
            <person name="Kogle M.E."/>
            <person name="Barry K."/>
            <person name="Clum A."/>
            <person name="Na H."/>
            <person name="Ledsgaard L."/>
            <person name="Lin J."/>
            <person name="Lipzen A."/>
            <person name="Kuo A."/>
            <person name="Riley R."/>
            <person name="Mondo S."/>
            <person name="Labutti K."/>
            <person name="Haridas S."/>
            <person name="Pangalinan J."/>
            <person name="Salamov A.A."/>
            <person name="Simmons B.A."/>
            <person name="Magnuson J.K."/>
            <person name="Chen J."/>
            <person name="Drula E."/>
            <person name="Henrissat B."/>
            <person name="Wiebenga A."/>
            <person name="Lubbers R.J."/>
            <person name="Gomes A.C."/>
            <person name="Makela M.R."/>
            <person name="Stajich J."/>
            <person name="Grigoriev I.V."/>
            <person name="Mortensen U.H."/>
            <person name="De Vries R.P."/>
            <person name="Baker S.E."/>
            <person name="Andersen M.R."/>
        </authorList>
    </citation>
    <scope>NUCLEOTIDE SEQUENCE [LARGE SCALE GENOMIC DNA]</scope>
    <source>
        <strain evidence="8 9">CBS 209.92</strain>
    </source>
</reference>
<dbReference type="Gene3D" id="3.90.190.10">
    <property type="entry name" value="Protein tyrosine phosphatase superfamily"/>
    <property type="match status" value="1"/>
</dbReference>
<keyword evidence="9" id="KW-1185">Reference proteome</keyword>
<proteinExistence type="predicted"/>
<dbReference type="InterPro" id="IPR020846">
    <property type="entry name" value="MFS_dom"/>
</dbReference>
<evidence type="ECO:0000256" key="6">
    <source>
        <dbReference type="SAM" id="Phobius"/>
    </source>
</evidence>
<feature type="transmembrane region" description="Helical" evidence="6">
    <location>
        <begin position="212"/>
        <end position="232"/>
    </location>
</feature>
<comment type="caution">
    <text evidence="8">The sequence shown here is derived from an EMBL/GenBank/DDBJ whole genome shotgun (WGS) entry which is preliminary data.</text>
</comment>
<dbReference type="PROSITE" id="PS00383">
    <property type="entry name" value="TYR_PHOSPHATASE_1"/>
    <property type="match status" value="1"/>
</dbReference>
<feature type="transmembrane region" description="Helical" evidence="6">
    <location>
        <begin position="36"/>
        <end position="61"/>
    </location>
</feature>
<dbReference type="InterPro" id="IPR026893">
    <property type="entry name" value="Tyr/Ser_Pase_IphP-type"/>
</dbReference>
<feature type="transmembrane region" description="Helical" evidence="6">
    <location>
        <begin position="82"/>
        <end position="101"/>
    </location>
</feature>
<sequence length="703" mass="75163">MSPSNRTSEDYAPWRNYPEPTTSQQTQPRPLSNAQAIIAVIALTGVSFLNTMGSGILTVALPAMSADLGLSRDLILWPAARMWLTGSVLFAIFTLACGLAKTGNQLIAFRTLLGVSIAMCLPCAVSLMTRTFAPGRQRNLGFAAMGMGQPLGYSVGLILGGFFADSIGWRFGYYISAIINAALSVLAFWSLPAEKPRAAGESLVSGLKKIDWVGAPIISVSLALLSFVLAQITESYHSLGDTYIIVLLVIALILLPIFVAWVGFQEIQHNSALHSSLMFIPMVIMGAATNIFTGYVVDKVKVGILVFVSGLISTVSPLLMALVKPEWGYWRGPFVAMALSPVHADVSNLIISRAYPGQNQALAGAVFNSVSQVGNSVGLAVSAAIAASVTEHSGKMGDEGTLVGYRAAYWLIAMATYDLQTLVETDIKASLPADIVAEIVSQAPFATVPGIFNLRDISNATTPSSAFPPVVRPGFAYRSAAPLSELPDGGATALTTLGIKKIYDLRRPDERTKKPSPVVEGIEVIWIPDALEGKPPVSATEPVPDPERSTEKLIDMYLSYLVSHAPVYRAVFEHIRDEPEKGFLFHCSAGKDRTGVLAALIHRLAGSSDEAIIHDFTLTRVGLEPGRPALLAAMQSLYGKSAWDNPVLLVLWGVHAAGMTGFLKALDENHGGAIGYLQSLGFGEADVRRIRENLVIKKLEGSL</sequence>
<evidence type="ECO:0000256" key="5">
    <source>
        <dbReference type="SAM" id="MobiDB-lite"/>
    </source>
</evidence>
<gene>
    <name evidence="8" type="ORF">BJX66DRAFT_328590</name>
</gene>
<keyword evidence="4 6" id="KW-0472">Membrane</keyword>
<protein>
    <submittedName>
        <fullName evidence="8">Major facilitator superfamily domain-containing protein</fullName>
    </submittedName>
</protein>
<dbReference type="PANTHER" id="PTHR42718:SF10">
    <property type="entry name" value="TRANSPORTER, PUTATIVE (AFU_ORTHOLOGUE AFUA_8G06760)-RELATED"/>
    <property type="match status" value="1"/>
</dbReference>
<organism evidence="8 9">
    <name type="scientific">Aspergillus keveii</name>
    <dbReference type="NCBI Taxonomy" id="714993"/>
    <lineage>
        <taxon>Eukaryota</taxon>
        <taxon>Fungi</taxon>
        <taxon>Dikarya</taxon>
        <taxon>Ascomycota</taxon>
        <taxon>Pezizomycotina</taxon>
        <taxon>Eurotiomycetes</taxon>
        <taxon>Eurotiomycetidae</taxon>
        <taxon>Eurotiales</taxon>
        <taxon>Aspergillaceae</taxon>
        <taxon>Aspergillus</taxon>
        <taxon>Aspergillus subgen. Nidulantes</taxon>
    </lineage>
</organism>
<feature type="transmembrane region" description="Helical" evidence="6">
    <location>
        <begin position="171"/>
        <end position="191"/>
    </location>
</feature>
<keyword evidence="2 6" id="KW-0812">Transmembrane</keyword>
<dbReference type="Gene3D" id="1.20.1250.20">
    <property type="entry name" value="MFS general substrate transporter like domains"/>
    <property type="match status" value="1"/>
</dbReference>
<feature type="transmembrane region" description="Helical" evidence="6">
    <location>
        <begin position="244"/>
        <end position="264"/>
    </location>
</feature>
<feature type="transmembrane region" description="Helical" evidence="6">
    <location>
        <begin position="107"/>
        <end position="128"/>
    </location>
</feature>
<feature type="compositionally biased region" description="Polar residues" evidence="5">
    <location>
        <begin position="19"/>
        <end position="29"/>
    </location>
</feature>
<dbReference type="Pfam" id="PF13350">
    <property type="entry name" value="Y_phosphatase3"/>
    <property type="match status" value="1"/>
</dbReference>
<dbReference type="InterPro" id="IPR016130">
    <property type="entry name" value="Tyr_Pase_AS"/>
</dbReference>
<dbReference type="InterPro" id="IPR029021">
    <property type="entry name" value="Prot-tyrosine_phosphatase-like"/>
</dbReference>
<feature type="transmembrane region" description="Helical" evidence="6">
    <location>
        <begin position="276"/>
        <end position="296"/>
    </location>
</feature>
<evidence type="ECO:0000256" key="1">
    <source>
        <dbReference type="ARBA" id="ARBA00004141"/>
    </source>
</evidence>
<dbReference type="SUPFAM" id="SSF52799">
    <property type="entry name" value="(Phosphotyrosine protein) phosphatases II"/>
    <property type="match status" value="1"/>
</dbReference>
<accession>A0ABR4FU10</accession>
<dbReference type="EMBL" id="JBFTWV010000117">
    <property type="protein sequence ID" value="KAL2786463.1"/>
    <property type="molecule type" value="Genomic_DNA"/>
</dbReference>